<dbReference type="EMBL" id="JBHTGP010000041">
    <property type="protein sequence ID" value="MFD0692381.1"/>
    <property type="molecule type" value="Genomic_DNA"/>
</dbReference>
<gene>
    <name evidence="2" type="ORF">ACFQZM_48395</name>
</gene>
<proteinExistence type="predicted"/>
<accession>A0ABW2Y7P3</accession>
<protein>
    <submittedName>
        <fullName evidence="2">Alpha/beta fold hydrolase</fullName>
    </submittedName>
</protein>
<evidence type="ECO:0000259" key="1">
    <source>
        <dbReference type="Pfam" id="PF12697"/>
    </source>
</evidence>
<comment type="caution">
    <text evidence="2">The sequence shown here is derived from an EMBL/GenBank/DDBJ whole genome shotgun (WGS) entry which is preliminary data.</text>
</comment>
<sequence length="266" mass="27817">MGYVTSKDGASIAYERAGRGPAVILVGGSLDDGRENAPLASALAEHFTVYNYARRGRGDSISTKTCDLSREIEDLDALIAEAGGTAHLYGVSAGGALVLEAAAAGSPAGRIGVYEVPYNTIDSDWPRQWSKYVDDLHTALAAGRRDHAVELFMRVTGSSDSDLAGLRDSPFWPGLETLAHTLAADAAALGDGLPPAQRLANITQPTLVLTGDDRPAGAAKWVMALDAAADAIAASLPHAHRQTLKGQGHVADPNAVVPVIQHFFNQ</sequence>
<keyword evidence="2" id="KW-0378">Hydrolase</keyword>
<dbReference type="Pfam" id="PF12697">
    <property type="entry name" value="Abhydrolase_6"/>
    <property type="match status" value="1"/>
</dbReference>
<evidence type="ECO:0000313" key="3">
    <source>
        <dbReference type="Proteomes" id="UP001597063"/>
    </source>
</evidence>
<feature type="domain" description="AB hydrolase-1" evidence="1">
    <location>
        <begin position="36"/>
        <end position="256"/>
    </location>
</feature>
<dbReference type="RefSeq" id="WP_131756162.1">
    <property type="nucleotide sequence ID" value="NZ_CAACUY010000013.1"/>
</dbReference>
<dbReference type="InterPro" id="IPR029058">
    <property type="entry name" value="AB_hydrolase_fold"/>
</dbReference>
<dbReference type="GO" id="GO:0016787">
    <property type="term" value="F:hydrolase activity"/>
    <property type="evidence" value="ECO:0007669"/>
    <property type="project" value="UniProtKB-KW"/>
</dbReference>
<dbReference type="Gene3D" id="3.40.50.1820">
    <property type="entry name" value="alpha/beta hydrolase"/>
    <property type="match status" value="1"/>
</dbReference>
<keyword evidence="3" id="KW-1185">Reference proteome</keyword>
<dbReference type="Proteomes" id="UP001597063">
    <property type="component" value="Unassembled WGS sequence"/>
</dbReference>
<organism evidence="2 3">
    <name type="scientific">Actinomadura fibrosa</name>
    <dbReference type="NCBI Taxonomy" id="111802"/>
    <lineage>
        <taxon>Bacteria</taxon>
        <taxon>Bacillati</taxon>
        <taxon>Actinomycetota</taxon>
        <taxon>Actinomycetes</taxon>
        <taxon>Streptosporangiales</taxon>
        <taxon>Thermomonosporaceae</taxon>
        <taxon>Actinomadura</taxon>
    </lineage>
</organism>
<dbReference type="InterPro" id="IPR000073">
    <property type="entry name" value="AB_hydrolase_1"/>
</dbReference>
<reference evidence="3" key="1">
    <citation type="journal article" date="2019" name="Int. J. Syst. Evol. Microbiol.">
        <title>The Global Catalogue of Microorganisms (GCM) 10K type strain sequencing project: providing services to taxonomists for standard genome sequencing and annotation.</title>
        <authorList>
            <consortium name="The Broad Institute Genomics Platform"/>
            <consortium name="The Broad Institute Genome Sequencing Center for Infectious Disease"/>
            <person name="Wu L."/>
            <person name="Ma J."/>
        </authorList>
    </citation>
    <scope>NUCLEOTIDE SEQUENCE [LARGE SCALE GENOMIC DNA]</scope>
    <source>
        <strain evidence="3">JCM 9371</strain>
    </source>
</reference>
<name>A0ABW2Y7P3_9ACTN</name>
<evidence type="ECO:0000313" key="2">
    <source>
        <dbReference type="EMBL" id="MFD0692381.1"/>
    </source>
</evidence>
<dbReference type="SUPFAM" id="SSF53474">
    <property type="entry name" value="alpha/beta-Hydrolases"/>
    <property type="match status" value="1"/>
</dbReference>